<accession>A0A4R3VT63</accession>
<dbReference type="Proteomes" id="UP000295197">
    <property type="component" value="Unassembled WGS sequence"/>
</dbReference>
<reference evidence="1 2" key="1">
    <citation type="submission" date="2019-03" db="EMBL/GenBank/DDBJ databases">
        <title>Genomic Encyclopedia of Type Strains, Phase IV (KMG-IV): sequencing the most valuable type-strain genomes for metagenomic binning, comparative biology and taxonomic classification.</title>
        <authorList>
            <person name="Goeker M."/>
        </authorList>
    </citation>
    <scope>NUCLEOTIDE SEQUENCE [LARGE SCALE GENOMIC DNA]</scope>
    <source>
        <strain evidence="1 2">DSM 22362</strain>
    </source>
</reference>
<dbReference type="RefSeq" id="WP_132777648.1">
    <property type="nucleotide sequence ID" value="NZ_SMBZ01000019.1"/>
</dbReference>
<evidence type="ECO:0000313" key="1">
    <source>
        <dbReference type="EMBL" id="TCV13679.1"/>
    </source>
</evidence>
<gene>
    <name evidence="1" type="ORF">EDC17_101935</name>
</gene>
<proteinExistence type="predicted"/>
<keyword evidence="2" id="KW-1185">Reference proteome</keyword>
<dbReference type="AlphaFoldDB" id="A0A4R3VT63"/>
<sequence length="156" mass="17136">MKKILLTSSTHVLGLRIAKILADKFEIIACTSDPLPDFMKANYVQIPKGLNPTFSHEMLKLALDHNCEYILPLQLAEIESLSESTMLFDEYGITVICPAKADLEVLDILPNPTKDMPLSLIVDNHDLLTGQPVEVAVNGLGVMSDSGMEFLLAIAR</sequence>
<organism evidence="1 2">
    <name type="scientific">Sphingobacterium alimentarium</name>
    <dbReference type="NCBI Taxonomy" id="797292"/>
    <lineage>
        <taxon>Bacteria</taxon>
        <taxon>Pseudomonadati</taxon>
        <taxon>Bacteroidota</taxon>
        <taxon>Sphingobacteriia</taxon>
        <taxon>Sphingobacteriales</taxon>
        <taxon>Sphingobacteriaceae</taxon>
        <taxon>Sphingobacterium</taxon>
    </lineage>
</organism>
<dbReference type="Gene3D" id="3.40.50.20">
    <property type="match status" value="1"/>
</dbReference>
<evidence type="ECO:0000313" key="2">
    <source>
        <dbReference type="Proteomes" id="UP000295197"/>
    </source>
</evidence>
<protein>
    <submittedName>
        <fullName evidence="1">Uncharacterized protein</fullName>
    </submittedName>
</protein>
<comment type="caution">
    <text evidence="1">The sequence shown here is derived from an EMBL/GenBank/DDBJ whole genome shotgun (WGS) entry which is preliminary data.</text>
</comment>
<dbReference type="EMBL" id="SMBZ01000019">
    <property type="protein sequence ID" value="TCV13679.1"/>
    <property type="molecule type" value="Genomic_DNA"/>
</dbReference>
<name>A0A4R3VT63_9SPHI</name>
<dbReference type="OrthoDB" id="707775at2"/>